<dbReference type="GO" id="GO:0005886">
    <property type="term" value="C:plasma membrane"/>
    <property type="evidence" value="ECO:0007669"/>
    <property type="project" value="UniProtKB-SubCell"/>
</dbReference>
<dbReference type="PANTHER" id="PTHR43549:SF3">
    <property type="entry name" value="MULTIDRUG RESISTANCE PROTEIN YPNP-RELATED"/>
    <property type="match status" value="1"/>
</dbReference>
<dbReference type="AlphaFoldDB" id="A0A414J8A6"/>
<evidence type="ECO:0000256" key="1">
    <source>
        <dbReference type="ARBA" id="ARBA00004651"/>
    </source>
</evidence>
<dbReference type="GO" id="GO:0015297">
    <property type="term" value="F:antiporter activity"/>
    <property type="evidence" value="ECO:0007669"/>
    <property type="project" value="InterPro"/>
</dbReference>
<dbReference type="CDD" id="cd13138">
    <property type="entry name" value="MATE_yoeA_like"/>
    <property type="match status" value="1"/>
</dbReference>
<keyword evidence="4 7" id="KW-0812">Transmembrane</keyword>
<dbReference type="Pfam" id="PF01554">
    <property type="entry name" value="MatE"/>
    <property type="match status" value="2"/>
</dbReference>
<feature type="transmembrane region" description="Helical" evidence="7">
    <location>
        <begin position="423"/>
        <end position="444"/>
    </location>
</feature>
<dbReference type="InterPro" id="IPR002528">
    <property type="entry name" value="MATE_fam"/>
</dbReference>
<feature type="transmembrane region" description="Helical" evidence="7">
    <location>
        <begin position="290"/>
        <end position="310"/>
    </location>
</feature>
<feature type="transmembrane region" description="Helical" evidence="7">
    <location>
        <begin position="12"/>
        <end position="36"/>
    </location>
</feature>
<dbReference type="RefSeq" id="WP_118049448.1">
    <property type="nucleotide sequence ID" value="NZ_CABJFK010000004.1"/>
</dbReference>
<evidence type="ECO:0000256" key="3">
    <source>
        <dbReference type="ARBA" id="ARBA00022475"/>
    </source>
</evidence>
<dbReference type="NCBIfam" id="TIGR00797">
    <property type="entry name" value="matE"/>
    <property type="match status" value="1"/>
</dbReference>
<dbReference type="GO" id="GO:0042910">
    <property type="term" value="F:xenobiotic transmembrane transporter activity"/>
    <property type="evidence" value="ECO:0007669"/>
    <property type="project" value="InterPro"/>
</dbReference>
<feature type="transmembrane region" description="Helical" evidence="7">
    <location>
        <begin position="396"/>
        <end position="417"/>
    </location>
</feature>
<proteinExistence type="predicted"/>
<keyword evidence="2" id="KW-0813">Transport</keyword>
<dbReference type="InterPro" id="IPR052031">
    <property type="entry name" value="Membrane_Transporter-Flippase"/>
</dbReference>
<evidence type="ECO:0000313" key="8">
    <source>
        <dbReference type="EMBL" id="RHE40599.1"/>
    </source>
</evidence>
<dbReference type="InterPro" id="IPR048279">
    <property type="entry name" value="MdtK-like"/>
</dbReference>
<keyword evidence="3" id="KW-1003">Cell membrane</keyword>
<protein>
    <submittedName>
        <fullName evidence="8">MATE family efflux transporter</fullName>
    </submittedName>
</protein>
<feature type="transmembrane region" description="Helical" evidence="7">
    <location>
        <begin position="174"/>
        <end position="195"/>
    </location>
</feature>
<name>A0A414J8A6_9FIRM</name>
<comment type="caution">
    <text evidence="8">The sequence shown here is derived from an EMBL/GenBank/DDBJ whole genome shotgun (WGS) entry which is preliminary data.</text>
</comment>
<dbReference type="PIRSF" id="PIRSF006603">
    <property type="entry name" value="DinF"/>
    <property type="match status" value="1"/>
</dbReference>
<accession>A0A414J8A6</accession>
<gene>
    <name evidence="8" type="ORF">DW740_06865</name>
</gene>
<dbReference type="PANTHER" id="PTHR43549">
    <property type="entry name" value="MULTIDRUG RESISTANCE PROTEIN YPNP-RELATED"/>
    <property type="match status" value="1"/>
</dbReference>
<feature type="transmembrane region" description="Helical" evidence="7">
    <location>
        <begin position="243"/>
        <end position="270"/>
    </location>
</feature>
<organism evidence="8 9">
    <name type="scientific">Blautia obeum</name>
    <dbReference type="NCBI Taxonomy" id="40520"/>
    <lineage>
        <taxon>Bacteria</taxon>
        <taxon>Bacillati</taxon>
        <taxon>Bacillota</taxon>
        <taxon>Clostridia</taxon>
        <taxon>Lachnospirales</taxon>
        <taxon>Lachnospiraceae</taxon>
        <taxon>Blautia</taxon>
    </lineage>
</organism>
<evidence type="ECO:0000256" key="2">
    <source>
        <dbReference type="ARBA" id="ARBA00022448"/>
    </source>
</evidence>
<feature type="transmembrane region" description="Helical" evidence="7">
    <location>
        <begin position="201"/>
        <end position="222"/>
    </location>
</feature>
<dbReference type="EMBL" id="QSKF01000004">
    <property type="protein sequence ID" value="RHE40599.1"/>
    <property type="molecule type" value="Genomic_DNA"/>
</dbReference>
<sequence length="451" mass="49470">MRENTKKKTRSIEMVTGSLWKNILFFSIPLMCSQLLEVMFNLSDVAVVGHFADYKALGAVGSTTLLVTLFTGFLIGMGSGVNVRVAHALGAKNHENTVETIQTSLFLCTLIGFLIGAVCFFFSGGMLRLLNTKEDLIDQASLYLRIYALCMPAMGIYNFGNGVLSARGETKRPLYYLAIAGVLNVLLNLFFVIVFHMAAAGVATATAIAQYVSAGLIMIHLIRRKDECHVSLKNIRFHRDAGVRVLMIGIPAGIQSAVFAIANLFVQAGVNSFNTITVSGNAAATNADSLIFNVLYAFYTGCSSFMSQNYGAGNKKRILKSYFVCLFYSFSASVLLGVLLFVFGHQFLSLFATDTAVIDAGMQRIRIMAFSYAVSVFMDCTTAASRGIGKTIVPTIIILLGSCAFRIVWIYTIFAWIHTIPSLYLLYVFSWLITSAAEIIYFTISYRKLNC</sequence>
<feature type="transmembrane region" description="Helical" evidence="7">
    <location>
        <begin position="142"/>
        <end position="162"/>
    </location>
</feature>
<dbReference type="Proteomes" id="UP000283745">
    <property type="component" value="Unassembled WGS sequence"/>
</dbReference>
<evidence type="ECO:0000256" key="7">
    <source>
        <dbReference type="SAM" id="Phobius"/>
    </source>
</evidence>
<keyword evidence="6 7" id="KW-0472">Membrane</keyword>
<evidence type="ECO:0000256" key="4">
    <source>
        <dbReference type="ARBA" id="ARBA00022692"/>
    </source>
</evidence>
<keyword evidence="5 7" id="KW-1133">Transmembrane helix</keyword>
<evidence type="ECO:0000256" key="6">
    <source>
        <dbReference type="ARBA" id="ARBA00023136"/>
    </source>
</evidence>
<feature type="transmembrane region" description="Helical" evidence="7">
    <location>
        <begin position="365"/>
        <end position="384"/>
    </location>
</feature>
<evidence type="ECO:0000313" key="9">
    <source>
        <dbReference type="Proteomes" id="UP000283745"/>
    </source>
</evidence>
<evidence type="ECO:0000256" key="5">
    <source>
        <dbReference type="ARBA" id="ARBA00022989"/>
    </source>
</evidence>
<feature type="transmembrane region" description="Helical" evidence="7">
    <location>
        <begin position="322"/>
        <end position="345"/>
    </location>
</feature>
<feature type="transmembrane region" description="Helical" evidence="7">
    <location>
        <begin position="104"/>
        <end position="130"/>
    </location>
</feature>
<reference evidence="8 9" key="1">
    <citation type="submission" date="2018-08" db="EMBL/GenBank/DDBJ databases">
        <title>A genome reference for cultivated species of the human gut microbiota.</title>
        <authorList>
            <person name="Zou Y."/>
            <person name="Xue W."/>
            <person name="Luo G."/>
        </authorList>
    </citation>
    <scope>NUCLEOTIDE SEQUENCE [LARGE SCALE GENOMIC DNA]</scope>
    <source>
        <strain evidence="8 9">AM28-23</strain>
    </source>
</reference>
<comment type="subcellular location">
    <subcellularLocation>
        <location evidence="1">Cell membrane</location>
        <topology evidence="1">Multi-pass membrane protein</topology>
    </subcellularLocation>
</comment>
<feature type="transmembrane region" description="Helical" evidence="7">
    <location>
        <begin position="56"/>
        <end position="83"/>
    </location>
</feature>